<evidence type="ECO:0000313" key="15">
    <source>
        <dbReference type="EMBL" id="SDD70611.1"/>
    </source>
</evidence>
<organism evidence="15 16">
    <name type="scientific">Desulfuromonas thiophila</name>
    <dbReference type="NCBI Taxonomy" id="57664"/>
    <lineage>
        <taxon>Bacteria</taxon>
        <taxon>Pseudomonadati</taxon>
        <taxon>Thermodesulfobacteriota</taxon>
        <taxon>Desulfuromonadia</taxon>
        <taxon>Desulfuromonadales</taxon>
        <taxon>Desulfuromonadaceae</taxon>
        <taxon>Desulfuromonas</taxon>
    </lineage>
</organism>
<sequence>MITIVDYGMGNLRSVQKAFEHLGFSASVSADPRVIERAERLVLPGVGAFRDCMAQLRQGGFIDPIRQHVASGRPFLGICLGMQVLLSRSSEFGCHEGLGLIAGEVVRFPADLRQDGAALKVPHMGWNRLRLQRDCPLLKGVADGSYVYFVHSYYVAPHDPAAVLTTTDYGVEFCSALWRDNLMATQFHPEKSQAVGLRILQNFGEL</sequence>
<evidence type="ECO:0000256" key="1">
    <source>
        <dbReference type="ARBA" id="ARBA00004496"/>
    </source>
</evidence>
<evidence type="ECO:0000256" key="9">
    <source>
        <dbReference type="ARBA" id="ARBA00023239"/>
    </source>
</evidence>
<comment type="function">
    <text evidence="12">IGPS catalyzes the conversion of PRFAR and glutamine to IGP, AICAR and glutamate. The HisH subunit catalyzes the hydrolysis of glutamine to glutamate and ammonia as part of the synthesis of IGP and AICAR. The resulting ammonia molecule is channeled to the active site of HisF.</text>
</comment>
<keyword evidence="8 12" id="KW-0368">Histidine biosynthesis</keyword>
<dbReference type="GO" id="GO:0005737">
    <property type="term" value="C:cytoplasm"/>
    <property type="evidence" value="ECO:0007669"/>
    <property type="project" value="UniProtKB-SubCell"/>
</dbReference>
<dbReference type="EMBL" id="FNAQ01000001">
    <property type="protein sequence ID" value="SDD70611.1"/>
    <property type="molecule type" value="Genomic_DNA"/>
</dbReference>
<dbReference type="FunFam" id="3.40.50.880:FF:000009">
    <property type="entry name" value="Imidazole glycerol phosphate synthase subunit HisH"/>
    <property type="match status" value="1"/>
</dbReference>
<dbReference type="SUPFAM" id="SSF52317">
    <property type="entry name" value="Class I glutamine amidotransferase-like"/>
    <property type="match status" value="1"/>
</dbReference>
<comment type="subcellular location">
    <subcellularLocation>
        <location evidence="1 12">Cytoplasm</location>
    </subcellularLocation>
</comment>
<comment type="catalytic activity">
    <reaction evidence="10 12">
        <text>5-[(5-phospho-1-deoxy-D-ribulos-1-ylimino)methylamino]-1-(5-phospho-beta-D-ribosyl)imidazole-4-carboxamide + L-glutamine = D-erythro-1-(imidazol-4-yl)glycerol 3-phosphate + 5-amino-1-(5-phospho-beta-D-ribosyl)imidazole-4-carboxamide + L-glutamate + H(+)</text>
        <dbReference type="Rhea" id="RHEA:24793"/>
        <dbReference type="ChEBI" id="CHEBI:15378"/>
        <dbReference type="ChEBI" id="CHEBI:29985"/>
        <dbReference type="ChEBI" id="CHEBI:58278"/>
        <dbReference type="ChEBI" id="CHEBI:58359"/>
        <dbReference type="ChEBI" id="CHEBI:58475"/>
        <dbReference type="ChEBI" id="CHEBI:58525"/>
        <dbReference type="EC" id="4.3.2.10"/>
    </reaction>
</comment>
<comment type="catalytic activity">
    <reaction evidence="11 12">
        <text>L-glutamine + H2O = L-glutamate + NH4(+)</text>
        <dbReference type="Rhea" id="RHEA:15889"/>
        <dbReference type="ChEBI" id="CHEBI:15377"/>
        <dbReference type="ChEBI" id="CHEBI:28938"/>
        <dbReference type="ChEBI" id="CHEBI:29985"/>
        <dbReference type="ChEBI" id="CHEBI:58359"/>
        <dbReference type="EC" id="3.5.1.2"/>
    </reaction>
</comment>
<evidence type="ECO:0000313" key="16">
    <source>
        <dbReference type="Proteomes" id="UP000243205"/>
    </source>
</evidence>
<dbReference type="Proteomes" id="UP000243205">
    <property type="component" value="Unassembled WGS sequence"/>
</dbReference>
<dbReference type="PANTHER" id="PTHR42701">
    <property type="entry name" value="IMIDAZOLE GLYCEROL PHOSPHATE SYNTHASE SUBUNIT HISH"/>
    <property type="match status" value="1"/>
</dbReference>
<dbReference type="HAMAP" id="MF_00278">
    <property type="entry name" value="HisH"/>
    <property type="match status" value="1"/>
</dbReference>
<keyword evidence="5 12" id="KW-0028">Amino-acid biosynthesis</keyword>
<evidence type="ECO:0000256" key="3">
    <source>
        <dbReference type="ARBA" id="ARBA00011152"/>
    </source>
</evidence>
<feature type="active site" description="Nucleophile" evidence="12 13">
    <location>
        <position position="79"/>
    </location>
</feature>
<dbReference type="PROSITE" id="PS51273">
    <property type="entry name" value="GATASE_TYPE_1"/>
    <property type="match status" value="1"/>
</dbReference>
<evidence type="ECO:0000256" key="13">
    <source>
        <dbReference type="PIRSR" id="PIRSR000495-1"/>
    </source>
</evidence>
<feature type="domain" description="Glutamine amidotransferase" evidence="14">
    <location>
        <begin position="4"/>
        <end position="203"/>
    </location>
</feature>
<dbReference type="GO" id="GO:0000107">
    <property type="term" value="F:imidazoleglycerol-phosphate synthase activity"/>
    <property type="evidence" value="ECO:0007669"/>
    <property type="project" value="UniProtKB-UniRule"/>
</dbReference>
<protein>
    <recommendedName>
        <fullName evidence="12">Imidazole glycerol phosphate synthase subunit HisH</fullName>
        <ecNumber evidence="12">4.3.2.10</ecNumber>
    </recommendedName>
    <alternativeName>
        <fullName evidence="12">IGP synthase glutaminase subunit</fullName>
        <ecNumber evidence="12">3.5.1.2</ecNumber>
    </alternativeName>
    <alternativeName>
        <fullName evidence="12">IGP synthase subunit HisH</fullName>
    </alternativeName>
    <alternativeName>
        <fullName evidence="12">ImGP synthase subunit HisH</fullName>
        <shortName evidence="12">IGPS subunit HisH</shortName>
    </alternativeName>
</protein>
<evidence type="ECO:0000256" key="7">
    <source>
        <dbReference type="ARBA" id="ARBA00022962"/>
    </source>
</evidence>
<comment type="pathway">
    <text evidence="2 12">Amino-acid biosynthesis; L-histidine biosynthesis; L-histidine from 5-phospho-alpha-D-ribose 1-diphosphate: step 5/9.</text>
</comment>
<dbReference type="OrthoDB" id="9807749at2"/>
<dbReference type="InterPro" id="IPR017926">
    <property type="entry name" value="GATASE"/>
</dbReference>
<dbReference type="GO" id="GO:0000105">
    <property type="term" value="P:L-histidine biosynthetic process"/>
    <property type="evidence" value="ECO:0007669"/>
    <property type="project" value="UniProtKB-UniRule"/>
</dbReference>
<comment type="subunit">
    <text evidence="3 12">Heterodimer of HisH and HisF.</text>
</comment>
<dbReference type="EC" id="4.3.2.10" evidence="12"/>
<keyword evidence="16" id="KW-1185">Reference proteome</keyword>
<accession>A0A1G6WXM7</accession>
<keyword evidence="4 12" id="KW-0963">Cytoplasm</keyword>
<dbReference type="GO" id="GO:0016829">
    <property type="term" value="F:lyase activity"/>
    <property type="evidence" value="ECO:0007669"/>
    <property type="project" value="UniProtKB-KW"/>
</dbReference>
<dbReference type="RefSeq" id="WP_092075227.1">
    <property type="nucleotide sequence ID" value="NZ_CALFZY010000019.1"/>
</dbReference>
<dbReference type="GO" id="GO:0004359">
    <property type="term" value="F:glutaminase activity"/>
    <property type="evidence" value="ECO:0007669"/>
    <property type="project" value="UniProtKB-EC"/>
</dbReference>
<keyword evidence="9 12" id="KW-0456">Lyase</keyword>
<dbReference type="AlphaFoldDB" id="A0A1G6WXM7"/>
<evidence type="ECO:0000256" key="8">
    <source>
        <dbReference type="ARBA" id="ARBA00023102"/>
    </source>
</evidence>
<feature type="active site" evidence="12 13">
    <location>
        <position position="190"/>
    </location>
</feature>
<dbReference type="EC" id="3.5.1.2" evidence="12"/>
<dbReference type="CDD" id="cd01748">
    <property type="entry name" value="GATase1_IGP_Synthase"/>
    <property type="match status" value="1"/>
</dbReference>
<proteinExistence type="inferred from homology"/>
<keyword evidence="6 12" id="KW-0378">Hydrolase</keyword>
<reference evidence="16" key="1">
    <citation type="submission" date="2016-10" db="EMBL/GenBank/DDBJ databases">
        <authorList>
            <person name="Varghese N."/>
            <person name="Submissions S."/>
        </authorList>
    </citation>
    <scope>NUCLEOTIDE SEQUENCE [LARGE SCALE GENOMIC DNA]</scope>
    <source>
        <strain evidence="16">DSM 8987</strain>
    </source>
</reference>
<dbReference type="InterPro" id="IPR010139">
    <property type="entry name" value="Imidazole-glycPsynth_HisH"/>
</dbReference>
<gene>
    <name evidence="12" type="primary">hisH</name>
    <name evidence="15" type="ORF">SAMN05661003_10166</name>
</gene>
<name>A0A1G6WXM7_9BACT</name>
<keyword evidence="7 12" id="KW-0315">Glutamine amidotransferase</keyword>
<dbReference type="PIRSF" id="PIRSF000495">
    <property type="entry name" value="Amidotransf_hisH"/>
    <property type="match status" value="1"/>
</dbReference>
<evidence type="ECO:0000256" key="5">
    <source>
        <dbReference type="ARBA" id="ARBA00022605"/>
    </source>
</evidence>
<feature type="active site" evidence="12 13">
    <location>
        <position position="188"/>
    </location>
</feature>
<evidence type="ECO:0000256" key="11">
    <source>
        <dbReference type="ARBA" id="ARBA00049534"/>
    </source>
</evidence>
<dbReference type="STRING" id="57664.SAMN05661003_10166"/>
<evidence type="ECO:0000259" key="14">
    <source>
        <dbReference type="Pfam" id="PF00117"/>
    </source>
</evidence>
<evidence type="ECO:0000256" key="12">
    <source>
        <dbReference type="HAMAP-Rule" id="MF_00278"/>
    </source>
</evidence>
<dbReference type="PANTHER" id="PTHR42701:SF1">
    <property type="entry name" value="IMIDAZOLE GLYCEROL PHOSPHATE SYNTHASE SUBUNIT HISH"/>
    <property type="match status" value="1"/>
</dbReference>
<dbReference type="NCBIfam" id="TIGR01855">
    <property type="entry name" value="IMP_synth_hisH"/>
    <property type="match status" value="1"/>
</dbReference>
<evidence type="ECO:0000256" key="2">
    <source>
        <dbReference type="ARBA" id="ARBA00005091"/>
    </source>
</evidence>
<dbReference type="InterPro" id="IPR029062">
    <property type="entry name" value="Class_I_gatase-like"/>
</dbReference>
<dbReference type="Gene3D" id="3.40.50.880">
    <property type="match status" value="1"/>
</dbReference>
<evidence type="ECO:0000256" key="4">
    <source>
        <dbReference type="ARBA" id="ARBA00022490"/>
    </source>
</evidence>
<dbReference type="Pfam" id="PF00117">
    <property type="entry name" value="GATase"/>
    <property type="match status" value="1"/>
</dbReference>
<dbReference type="UniPathway" id="UPA00031">
    <property type="reaction ID" value="UER00010"/>
</dbReference>
<evidence type="ECO:0000256" key="10">
    <source>
        <dbReference type="ARBA" id="ARBA00047838"/>
    </source>
</evidence>
<evidence type="ECO:0000256" key="6">
    <source>
        <dbReference type="ARBA" id="ARBA00022801"/>
    </source>
</evidence>